<feature type="transmembrane region" description="Helical" evidence="1">
    <location>
        <begin position="6"/>
        <end position="25"/>
    </location>
</feature>
<comment type="caution">
    <text evidence="2">The sequence shown here is derived from an EMBL/GenBank/DDBJ whole genome shotgun (WGS) entry which is preliminary data.</text>
</comment>
<name>A0A8S9NIL1_BRACR</name>
<protein>
    <submittedName>
        <fullName evidence="2">Uncharacterized protein</fullName>
    </submittedName>
</protein>
<dbReference type="Proteomes" id="UP000712600">
    <property type="component" value="Unassembled WGS sequence"/>
</dbReference>
<dbReference type="EMBL" id="QGKX02001621">
    <property type="protein sequence ID" value="KAF3500853.1"/>
    <property type="molecule type" value="Genomic_DNA"/>
</dbReference>
<evidence type="ECO:0000256" key="1">
    <source>
        <dbReference type="SAM" id="Phobius"/>
    </source>
</evidence>
<evidence type="ECO:0000313" key="2">
    <source>
        <dbReference type="EMBL" id="KAF3500853.1"/>
    </source>
</evidence>
<evidence type="ECO:0000313" key="3">
    <source>
        <dbReference type="Proteomes" id="UP000712600"/>
    </source>
</evidence>
<keyword evidence="1" id="KW-1133">Transmembrane helix</keyword>
<reference evidence="2" key="1">
    <citation type="submission" date="2019-12" db="EMBL/GenBank/DDBJ databases">
        <title>Genome sequencing and annotation of Brassica cretica.</title>
        <authorList>
            <person name="Studholme D.J."/>
            <person name="Sarris P."/>
        </authorList>
    </citation>
    <scope>NUCLEOTIDE SEQUENCE</scope>
    <source>
        <strain evidence="2">PFS-109/04</strain>
        <tissue evidence="2">Leaf</tissue>
    </source>
</reference>
<proteinExistence type="predicted"/>
<organism evidence="2 3">
    <name type="scientific">Brassica cretica</name>
    <name type="common">Mustard</name>
    <dbReference type="NCBI Taxonomy" id="69181"/>
    <lineage>
        <taxon>Eukaryota</taxon>
        <taxon>Viridiplantae</taxon>
        <taxon>Streptophyta</taxon>
        <taxon>Embryophyta</taxon>
        <taxon>Tracheophyta</taxon>
        <taxon>Spermatophyta</taxon>
        <taxon>Magnoliopsida</taxon>
        <taxon>eudicotyledons</taxon>
        <taxon>Gunneridae</taxon>
        <taxon>Pentapetalae</taxon>
        <taxon>rosids</taxon>
        <taxon>malvids</taxon>
        <taxon>Brassicales</taxon>
        <taxon>Brassicaceae</taxon>
        <taxon>Brassiceae</taxon>
        <taxon>Brassica</taxon>
    </lineage>
</organism>
<gene>
    <name evidence="2" type="ORF">F2Q69_00041595</name>
</gene>
<keyword evidence="1" id="KW-0812">Transmembrane</keyword>
<accession>A0A8S9NIL1</accession>
<keyword evidence="1" id="KW-0472">Membrane</keyword>
<sequence>MGGEVFSIFWNFVAGTGAGCVLVTLKIVHRMNMVKIFIFAVSLFSRLCIVAQNEVRPLASLFSWYGEPVELAIGLYYVVGLMNGQCRLLM</sequence>
<dbReference type="AlphaFoldDB" id="A0A8S9NIL1"/>